<evidence type="ECO:0000313" key="3">
    <source>
        <dbReference type="EMBL" id="KAK3216600.1"/>
    </source>
</evidence>
<feature type="region of interest" description="Disordered" evidence="2">
    <location>
        <begin position="1"/>
        <end position="149"/>
    </location>
</feature>
<comment type="caution">
    <text evidence="3">The sequence shown here is derived from an EMBL/GenBank/DDBJ whole genome shotgun (WGS) entry which is preliminary data.</text>
</comment>
<feature type="compositionally biased region" description="Low complexity" evidence="2">
    <location>
        <begin position="1"/>
        <end position="25"/>
    </location>
</feature>
<gene>
    <name evidence="3" type="ORF">GRF29_1g338992</name>
</gene>
<feature type="compositionally biased region" description="Polar residues" evidence="2">
    <location>
        <begin position="784"/>
        <end position="799"/>
    </location>
</feature>
<feature type="region of interest" description="Disordered" evidence="2">
    <location>
        <begin position="940"/>
        <end position="961"/>
    </location>
</feature>
<proteinExistence type="predicted"/>
<dbReference type="EMBL" id="WVTA01000001">
    <property type="protein sequence ID" value="KAK3216600.1"/>
    <property type="molecule type" value="Genomic_DNA"/>
</dbReference>
<feature type="coiled-coil region" evidence="1">
    <location>
        <begin position="213"/>
        <end position="240"/>
    </location>
</feature>
<keyword evidence="1" id="KW-0175">Coiled coil</keyword>
<organism evidence="3 4">
    <name type="scientific">Pseudopithomyces chartarum</name>
    <dbReference type="NCBI Taxonomy" id="1892770"/>
    <lineage>
        <taxon>Eukaryota</taxon>
        <taxon>Fungi</taxon>
        <taxon>Dikarya</taxon>
        <taxon>Ascomycota</taxon>
        <taxon>Pezizomycotina</taxon>
        <taxon>Dothideomycetes</taxon>
        <taxon>Pleosporomycetidae</taxon>
        <taxon>Pleosporales</taxon>
        <taxon>Massarineae</taxon>
        <taxon>Didymosphaeriaceae</taxon>
        <taxon>Pseudopithomyces</taxon>
    </lineage>
</organism>
<name>A0AAN6M7H0_9PLEO</name>
<evidence type="ECO:0000313" key="4">
    <source>
        <dbReference type="Proteomes" id="UP001280581"/>
    </source>
</evidence>
<evidence type="ECO:0000256" key="1">
    <source>
        <dbReference type="SAM" id="Coils"/>
    </source>
</evidence>
<feature type="compositionally biased region" description="Basic and acidic residues" evidence="2">
    <location>
        <begin position="514"/>
        <end position="531"/>
    </location>
</feature>
<reference evidence="3 4" key="1">
    <citation type="submission" date="2021-02" db="EMBL/GenBank/DDBJ databases">
        <title>Genome assembly of Pseudopithomyces chartarum.</title>
        <authorList>
            <person name="Jauregui R."/>
            <person name="Singh J."/>
            <person name="Voisey C."/>
        </authorList>
    </citation>
    <scope>NUCLEOTIDE SEQUENCE [LARGE SCALE GENOMIC DNA]</scope>
    <source>
        <strain evidence="3 4">AGR01</strain>
    </source>
</reference>
<dbReference type="Proteomes" id="UP001280581">
    <property type="component" value="Unassembled WGS sequence"/>
</dbReference>
<accession>A0AAN6M7H0</accession>
<feature type="compositionally biased region" description="Low complexity" evidence="2">
    <location>
        <begin position="766"/>
        <end position="776"/>
    </location>
</feature>
<feature type="compositionally biased region" description="Polar residues" evidence="2">
    <location>
        <begin position="110"/>
        <end position="127"/>
    </location>
</feature>
<feature type="coiled-coil region" evidence="1">
    <location>
        <begin position="971"/>
        <end position="1005"/>
    </location>
</feature>
<dbReference type="AlphaFoldDB" id="A0AAN6M7H0"/>
<protein>
    <submittedName>
        <fullName evidence="3">Uncharacterized protein</fullName>
    </submittedName>
</protein>
<feature type="region of interest" description="Disordered" evidence="2">
    <location>
        <begin position="766"/>
        <end position="799"/>
    </location>
</feature>
<feature type="region of interest" description="Disordered" evidence="2">
    <location>
        <begin position="513"/>
        <end position="532"/>
    </location>
</feature>
<evidence type="ECO:0000256" key="2">
    <source>
        <dbReference type="SAM" id="MobiDB-lite"/>
    </source>
</evidence>
<sequence>MKLDTKNAANAARNNPSSAASPSKSATERSRLPPGPTEAGKSPKMSSKRPAHSPITAGAEKRPRVGDTNRSTPTSTSVAPRQGAILATVKSPSDAMINPSRDPRKKSRAQVGSNSPNHAASPQSMIQSEAGYTGSGNSTPVHGAPAAPAMVPSTVPMPYRSSMEPARGVASIREAAAKKRGLGTAATETTAIASIRAKHTLQGQEVEKLKADLQAERLGRSDLEKLVAQLEDRLRKLEEPRAAPADQGWSQAVKELFERVLQLEASRKEPIKDDRTLIRSEVEKRAKTSDDAVEERLNKIEANIKTHSNKLFVLSTQGSDPTGLHIRQLLEADVKDLTKKYSEISSWKQTVDEDTRSIKSSIGTLSEISNWKQSVDEETKSFKSSIAALQNSTKELSSKNNSYMIKSADLEVRLDKFVVKSDEMEKKLSGTDVLAERLDAVEATIDKSKKFSHKQIDEIKASVKKLDAPAANKKHFDAISEKLDALELETTAIKNADLQKQLDDLKTEIANQKKAADERTRQAGKQSEKSTVDLVQSLKTELEAVRMESKSGIDECANIVTDVTQQVYTLSQEFNKFRDEFSSLKANQEALVETADTIRYEAKQDKSDAKYSLEKLQSHMTETMDKTLAEVNERIPHDLASELEALGSKNVAIAADLEYVESQLKVGLDNLSTELRSKVGIDTFEKQMRSRTSDSGPSAFSDNVQDLTDEVHSLSKEVGGAMRTAESAKNLAESLGIGLIVDFEKMVESRLDAIRGEIQTVKAAVEAAREQAPAEPQRVDTAQPGPSSSPTNRPGESVNANFPIAMQQIARVEEQMRQQMEIIILAQKSIEQRMQNVTTEELYRQMVHWISQTYPSPQNFMGELSNLRGLIDEIGKVVHGVGWMYGPERSTQLLNLAERCDLIVQFFEEARGQNFRSIQDLIVQGDEKLSQEIQSLRTEVANERSKRSSGATNDAAADPQGSRLISMGAQIDSLNVLHEGMNNALDDLNQRLAVVNNRVDAVEESSKKQNITPTQQQQQLIGRMRTNVATLNITAFEHQEAILAVNHQLRGGGFEFKFSHDFKRPPEL</sequence>
<keyword evidence="4" id="KW-1185">Reference proteome</keyword>
<feature type="compositionally biased region" description="Polar residues" evidence="2">
    <location>
        <begin position="68"/>
        <end position="79"/>
    </location>
</feature>